<gene>
    <name evidence="4" type="ORF">ACFQY8_03535</name>
</gene>
<evidence type="ECO:0000313" key="4">
    <source>
        <dbReference type="EMBL" id="MFD0704818.1"/>
    </source>
</evidence>
<keyword evidence="2 4" id="KW-0808">Transferase</keyword>
<keyword evidence="1 4" id="KW-0489">Methyltransferase</keyword>
<dbReference type="GO" id="GO:0032259">
    <property type="term" value="P:methylation"/>
    <property type="evidence" value="ECO:0007669"/>
    <property type="project" value="UniProtKB-KW"/>
</dbReference>
<sequence>MNSTMYSQISSAWKFIEETSYDFDDALSTKIRQTAEHDAHESGIISSSQAHFIRLQARLMHARTTLIIGVGSGMEIPALADGMNHEGQITVVTSSAQVSQRTRDIFDAIDETSSTKLRCVNADAQVFLPRLNAHDYDMILVSSLPHNYEAAVSDAQRLLRSGGILILTDVMALMSPDCKGGVPNAADRSEKAVTMRTIIKELMESNAYDTSLISVGTGLLLAVTH</sequence>
<protein>
    <submittedName>
        <fullName evidence="4">O-methyltransferase</fullName>
        <ecNumber evidence="4">2.1.1.-</ecNumber>
    </submittedName>
</protein>
<name>A0ABW2Y7M9_9BIFI</name>
<reference evidence="5" key="1">
    <citation type="journal article" date="2019" name="Int. J. Syst. Evol. Microbiol.">
        <title>The Global Catalogue of Microorganisms (GCM) 10K type strain sequencing project: providing services to taxonomists for standard genome sequencing and annotation.</title>
        <authorList>
            <consortium name="The Broad Institute Genomics Platform"/>
            <consortium name="The Broad Institute Genome Sequencing Center for Infectious Disease"/>
            <person name="Wu L."/>
            <person name="Ma J."/>
        </authorList>
    </citation>
    <scope>NUCLEOTIDE SEQUENCE [LARGE SCALE GENOMIC DNA]</scope>
    <source>
        <strain evidence="5">CCM 8604</strain>
    </source>
</reference>
<dbReference type="Proteomes" id="UP001597036">
    <property type="component" value="Unassembled WGS sequence"/>
</dbReference>
<evidence type="ECO:0000256" key="3">
    <source>
        <dbReference type="ARBA" id="ARBA00022691"/>
    </source>
</evidence>
<comment type="caution">
    <text evidence="4">The sequence shown here is derived from an EMBL/GenBank/DDBJ whole genome shotgun (WGS) entry which is preliminary data.</text>
</comment>
<dbReference type="GO" id="GO:0008168">
    <property type="term" value="F:methyltransferase activity"/>
    <property type="evidence" value="ECO:0007669"/>
    <property type="project" value="UniProtKB-KW"/>
</dbReference>
<dbReference type="RefSeq" id="WP_377938531.1">
    <property type="nucleotide sequence ID" value="NZ_JBHTHQ010000021.1"/>
</dbReference>
<dbReference type="InterPro" id="IPR029063">
    <property type="entry name" value="SAM-dependent_MTases_sf"/>
</dbReference>
<dbReference type="Pfam" id="PF01596">
    <property type="entry name" value="Methyltransf_3"/>
    <property type="match status" value="1"/>
</dbReference>
<dbReference type="SUPFAM" id="SSF53335">
    <property type="entry name" value="S-adenosyl-L-methionine-dependent methyltransferases"/>
    <property type="match status" value="1"/>
</dbReference>
<dbReference type="EMBL" id="JBHTHQ010000021">
    <property type="protein sequence ID" value="MFD0704818.1"/>
    <property type="molecule type" value="Genomic_DNA"/>
</dbReference>
<dbReference type="EC" id="2.1.1.-" evidence="4"/>
<proteinExistence type="predicted"/>
<dbReference type="Gene3D" id="3.40.50.150">
    <property type="entry name" value="Vaccinia Virus protein VP39"/>
    <property type="match status" value="1"/>
</dbReference>
<dbReference type="InterPro" id="IPR002935">
    <property type="entry name" value="SAM_O-MeTrfase"/>
</dbReference>
<evidence type="ECO:0000313" key="5">
    <source>
        <dbReference type="Proteomes" id="UP001597036"/>
    </source>
</evidence>
<keyword evidence="3" id="KW-0949">S-adenosyl-L-methionine</keyword>
<organism evidence="4 5">
    <name type="scientific">Alloscardovia venturai</name>
    <dbReference type="NCBI Taxonomy" id="1769421"/>
    <lineage>
        <taxon>Bacteria</taxon>
        <taxon>Bacillati</taxon>
        <taxon>Actinomycetota</taxon>
        <taxon>Actinomycetes</taxon>
        <taxon>Bifidobacteriales</taxon>
        <taxon>Bifidobacteriaceae</taxon>
        <taxon>Alloscardovia</taxon>
    </lineage>
</organism>
<keyword evidence="5" id="KW-1185">Reference proteome</keyword>
<accession>A0ABW2Y7M9</accession>
<evidence type="ECO:0000256" key="1">
    <source>
        <dbReference type="ARBA" id="ARBA00022603"/>
    </source>
</evidence>
<evidence type="ECO:0000256" key="2">
    <source>
        <dbReference type="ARBA" id="ARBA00022679"/>
    </source>
</evidence>
<dbReference type="PROSITE" id="PS51682">
    <property type="entry name" value="SAM_OMT_I"/>
    <property type="match status" value="1"/>
</dbReference>